<dbReference type="HOGENOM" id="CLU_1350787_0_0_1"/>
<proteinExistence type="predicted"/>
<dbReference type="Proteomes" id="UP000008021">
    <property type="component" value="Chromosome 2"/>
</dbReference>
<dbReference type="AlphaFoldDB" id="A0A0E0CFS8"/>
<dbReference type="EnsemblPlants" id="OMERI02G05000.1">
    <property type="protein sequence ID" value="OMERI02G05000.1"/>
    <property type="gene ID" value="OMERI02G05000"/>
</dbReference>
<name>A0A0E0CFS8_9ORYZ</name>
<dbReference type="Gramene" id="OMERI02G05000.1">
    <property type="protein sequence ID" value="OMERI02G05000.1"/>
    <property type="gene ID" value="OMERI02G05000"/>
</dbReference>
<sequence>MCPSRLLEGNETSVTVLPGLQLLGVDGTSDLSIHRRGRRRRGGDRRRQVVGFAAPFPSPGLPPPPAAPLLHRAACRRATATPFDCSTQCQGSPGGAEAESLLLRCLRRRAQGVRRNARESLVQSWSVATSAVEDLVEVTAATALPLREDVARFDVTVDNMRLADIVDVGEIDIDELSTEIVVIEAVKADVNDDETAGRQQFLR</sequence>
<evidence type="ECO:0000313" key="2">
    <source>
        <dbReference type="Proteomes" id="UP000008021"/>
    </source>
</evidence>
<reference evidence="1" key="1">
    <citation type="submission" date="2015-04" db="UniProtKB">
        <authorList>
            <consortium name="EnsemblPlants"/>
        </authorList>
    </citation>
    <scope>IDENTIFICATION</scope>
</reference>
<keyword evidence="2" id="KW-1185">Reference proteome</keyword>
<evidence type="ECO:0000313" key="1">
    <source>
        <dbReference type="EnsemblPlants" id="OMERI02G05000.1"/>
    </source>
</evidence>
<protein>
    <submittedName>
        <fullName evidence="1">Uncharacterized protein</fullName>
    </submittedName>
</protein>
<reference evidence="1" key="2">
    <citation type="submission" date="2018-05" db="EMBL/GenBank/DDBJ databases">
        <title>OmerRS3 (Oryza meridionalis Reference Sequence Version 3).</title>
        <authorList>
            <person name="Zhang J."/>
            <person name="Kudrna D."/>
            <person name="Lee S."/>
            <person name="Talag J."/>
            <person name="Welchert J."/>
            <person name="Wing R.A."/>
        </authorList>
    </citation>
    <scope>NUCLEOTIDE SEQUENCE [LARGE SCALE GENOMIC DNA]</scope>
    <source>
        <strain evidence="1">cv. OR44</strain>
    </source>
</reference>
<organism evidence="1">
    <name type="scientific">Oryza meridionalis</name>
    <dbReference type="NCBI Taxonomy" id="40149"/>
    <lineage>
        <taxon>Eukaryota</taxon>
        <taxon>Viridiplantae</taxon>
        <taxon>Streptophyta</taxon>
        <taxon>Embryophyta</taxon>
        <taxon>Tracheophyta</taxon>
        <taxon>Spermatophyta</taxon>
        <taxon>Magnoliopsida</taxon>
        <taxon>Liliopsida</taxon>
        <taxon>Poales</taxon>
        <taxon>Poaceae</taxon>
        <taxon>BOP clade</taxon>
        <taxon>Oryzoideae</taxon>
        <taxon>Oryzeae</taxon>
        <taxon>Oryzinae</taxon>
        <taxon>Oryza</taxon>
    </lineage>
</organism>
<accession>A0A0E0CFS8</accession>